<gene>
    <name evidence="2" type="ORF">Pmani_019621</name>
</gene>
<dbReference type="EMBL" id="JAWZYT010001855">
    <property type="protein sequence ID" value="KAK4308696.1"/>
    <property type="molecule type" value="Genomic_DNA"/>
</dbReference>
<proteinExistence type="predicted"/>
<accession>A0AAE1PJ84</accession>
<keyword evidence="3" id="KW-1185">Reference proteome</keyword>
<feature type="region of interest" description="Disordered" evidence="1">
    <location>
        <begin position="73"/>
        <end position="118"/>
    </location>
</feature>
<protein>
    <submittedName>
        <fullName evidence="2">Uncharacterized protein</fullName>
    </submittedName>
</protein>
<organism evidence="2 3">
    <name type="scientific">Petrolisthes manimaculis</name>
    <dbReference type="NCBI Taxonomy" id="1843537"/>
    <lineage>
        <taxon>Eukaryota</taxon>
        <taxon>Metazoa</taxon>
        <taxon>Ecdysozoa</taxon>
        <taxon>Arthropoda</taxon>
        <taxon>Crustacea</taxon>
        <taxon>Multicrustacea</taxon>
        <taxon>Malacostraca</taxon>
        <taxon>Eumalacostraca</taxon>
        <taxon>Eucarida</taxon>
        <taxon>Decapoda</taxon>
        <taxon>Pleocyemata</taxon>
        <taxon>Anomura</taxon>
        <taxon>Galatheoidea</taxon>
        <taxon>Porcellanidae</taxon>
        <taxon>Petrolisthes</taxon>
    </lineage>
</organism>
<name>A0AAE1PJ84_9EUCA</name>
<feature type="compositionally biased region" description="Low complexity" evidence="1">
    <location>
        <begin position="73"/>
        <end position="97"/>
    </location>
</feature>
<comment type="caution">
    <text evidence="2">The sequence shown here is derived from an EMBL/GenBank/DDBJ whole genome shotgun (WGS) entry which is preliminary data.</text>
</comment>
<reference evidence="2" key="1">
    <citation type="submission" date="2023-11" db="EMBL/GenBank/DDBJ databases">
        <title>Genome assemblies of two species of porcelain crab, Petrolisthes cinctipes and Petrolisthes manimaculis (Anomura: Porcellanidae).</title>
        <authorList>
            <person name="Angst P."/>
        </authorList>
    </citation>
    <scope>NUCLEOTIDE SEQUENCE</scope>
    <source>
        <strain evidence="2">PB745_02</strain>
        <tissue evidence="2">Gill</tissue>
    </source>
</reference>
<sequence length="134" mass="14876">MSRNHVTTTLTSSELYFHNPTTYTVQYLLTQPPHNYHHYHLAQSRHNHATTTPLPCQPITPQPCLNHTTTMPTHHTTTMPQPHTNHTTTMPPTTPTHRALTSQPNKHMRDGGGGGGPRLVTQAAKSTCKHPGVI</sequence>
<dbReference type="AlphaFoldDB" id="A0AAE1PJ84"/>
<evidence type="ECO:0000313" key="3">
    <source>
        <dbReference type="Proteomes" id="UP001292094"/>
    </source>
</evidence>
<dbReference type="Proteomes" id="UP001292094">
    <property type="component" value="Unassembled WGS sequence"/>
</dbReference>
<evidence type="ECO:0000313" key="2">
    <source>
        <dbReference type="EMBL" id="KAK4308696.1"/>
    </source>
</evidence>
<evidence type="ECO:0000256" key="1">
    <source>
        <dbReference type="SAM" id="MobiDB-lite"/>
    </source>
</evidence>